<dbReference type="Gene3D" id="2.50.20.10">
    <property type="entry name" value="Lipoprotein localisation LolA/LolB/LppX"/>
    <property type="match status" value="1"/>
</dbReference>
<proteinExistence type="predicted"/>
<dbReference type="RefSeq" id="WP_052575152.1">
    <property type="nucleotide sequence ID" value="NZ_AVCK01000012.1"/>
</dbReference>
<evidence type="ECO:0000256" key="2">
    <source>
        <dbReference type="ARBA" id="ARBA00022448"/>
    </source>
</evidence>
<reference evidence="6 7" key="1">
    <citation type="submission" date="2013-09" db="EMBL/GenBank/DDBJ databases">
        <title>Genome sequencing of Arenimonas metalli.</title>
        <authorList>
            <person name="Chen F."/>
            <person name="Wang G."/>
        </authorList>
    </citation>
    <scope>NUCLEOTIDE SEQUENCE [LARGE SCALE GENOMIC DNA]</scope>
    <source>
        <strain evidence="6 7">CF5-1</strain>
    </source>
</reference>
<keyword evidence="7" id="KW-1185">Reference proteome</keyword>
<dbReference type="PATRIC" id="fig|1384056.3.peg.1035"/>
<dbReference type="CDD" id="cd16325">
    <property type="entry name" value="LolA"/>
    <property type="match status" value="1"/>
</dbReference>
<dbReference type="SUPFAM" id="SSF89392">
    <property type="entry name" value="Prokaryotic lipoproteins and lipoprotein localization factors"/>
    <property type="match status" value="1"/>
</dbReference>
<dbReference type="STRING" id="1384056.N787_02080"/>
<protein>
    <recommendedName>
        <fullName evidence="8">Outer membrane lipoprotein carrier protein LolA</fullName>
    </recommendedName>
</protein>
<keyword evidence="4" id="KW-0653">Protein transport</keyword>
<evidence type="ECO:0000256" key="3">
    <source>
        <dbReference type="ARBA" id="ARBA00022729"/>
    </source>
</evidence>
<name>A0A091BS09_9GAMM</name>
<accession>A0A091BS09</accession>
<comment type="caution">
    <text evidence="6">The sequence shown here is derived from an EMBL/GenBank/DDBJ whole genome shotgun (WGS) entry which is preliminary data.</text>
</comment>
<evidence type="ECO:0008006" key="8">
    <source>
        <dbReference type="Google" id="ProtNLM"/>
    </source>
</evidence>
<evidence type="ECO:0000256" key="1">
    <source>
        <dbReference type="ARBA" id="ARBA00011245"/>
    </source>
</evidence>
<feature type="chain" id="PRO_5001870183" description="Outer membrane lipoprotein carrier protein LolA" evidence="5">
    <location>
        <begin position="28"/>
        <end position="225"/>
    </location>
</feature>
<evidence type="ECO:0000256" key="4">
    <source>
        <dbReference type="ARBA" id="ARBA00022927"/>
    </source>
</evidence>
<dbReference type="GO" id="GO:0015031">
    <property type="term" value="P:protein transport"/>
    <property type="evidence" value="ECO:0007669"/>
    <property type="project" value="UniProtKB-KW"/>
</dbReference>
<keyword evidence="2" id="KW-0813">Transport</keyword>
<keyword evidence="3 5" id="KW-0732">Signal</keyword>
<dbReference type="Pfam" id="PF03548">
    <property type="entry name" value="LolA"/>
    <property type="match status" value="1"/>
</dbReference>
<dbReference type="Proteomes" id="UP000029393">
    <property type="component" value="Unassembled WGS sequence"/>
</dbReference>
<gene>
    <name evidence="6" type="ORF">N787_02080</name>
</gene>
<evidence type="ECO:0000313" key="7">
    <source>
        <dbReference type="Proteomes" id="UP000029393"/>
    </source>
</evidence>
<evidence type="ECO:0000313" key="6">
    <source>
        <dbReference type="EMBL" id="KFN47115.1"/>
    </source>
</evidence>
<dbReference type="eggNOG" id="COG2834">
    <property type="taxonomic scope" value="Bacteria"/>
</dbReference>
<dbReference type="OrthoDB" id="5700849at2"/>
<comment type="subunit">
    <text evidence="1">Monomer.</text>
</comment>
<dbReference type="EMBL" id="AVCK01000012">
    <property type="protein sequence ID" value="KFN47115.1"/>
    <property type="molecule type" value="Genomic_DNA"/>
</dbReference>
<organism evidence="6 7">
    <name type="scientific">Arenimonas metalli CF5-1</name>
    <dbReference type="NCBI Taxonomy" id="1384056"/>
    <lineage>
        <taxon>Bacteria</taxon>
        <taxon>Pseudomonadati</taxon>
        <taxon>Pseudomonadota</taxon>
        <taxon>Gammaproteobacteria</taxon>
        <taxon>Lysobacterales</taxon>
        <taxon>Lysobacteraceae</taxon>
        <taxon>Arenimonas</taxon>
    </lineage>
</organism>
<dbReference type="InterPro" id="IPR004564">
    <property type="entry name" value="OM_lipoprot_carrier_LolA-like"/>
</dbReference>
<dbReference type="AlphaFoldDB" id="A0A091BS09"/>
<feature type="signal peptide" evidence="5">
    <location>
        <begin position="1"/>
        <end position="27"/>
    </location>
</feature>
<dbReference type="InterPro" id="IPR029046">
    <property type="entry name" value="LolA/LolB/LppX"/>
</dbReference>
<sequence>MRRGLATRLGLALALGLTALASPRAPAAVPAPVPAATPVRAVGEGEGVRARLAQPVVLRGQFEQSKRLEGFRQPLVSRGDFLLVRDRGVAWDTREPFASTTLLTRERLLTRLPDGSQRVLLDAADSPGMAAVNALLLALVAGDLPALAERFALDETLAADGSWRLVLTPDETGLRQAFTRITLAGDRFVRDVVIEEAGGDVTTLRFLALSDAPAAPTPDEAARFD</sequence>
<evidence type="ECO:0000256" key="5">
    <source>
        <dbReference type="SAM" id="SignalP"/>
    </source>
</evidence>